<comment type="cofactor">
    <cofactor evidence="1">
        <name>[4Fe-4S] cluster</name>
        <dbReference type="ChEBI" id="CHEBI:49883"/>
    </cofactor>
</comment>
<name>A0A173XN69_9FIRM</name>
<comment type="cofactor">
    <cofactor evidence="13">
        <name>Mg(2+)</name>
        <dbReference type="ChEBI" id="CHEBI:18420"/>
    </cofactor>
    <cofactor evidence="13">
        <name>Mn(2+)</name>
        <dbReference type="ChEBI" id="CHEBI:29035"/>
    </cofactor>
    <text evidence="13">Mg(2+) or Mn(2+) required for ssDNA cleavage activity.</text>
</comment>
<dbReference type="RefSeq" id="WP_036378584.1">
    <property type="nucleotide sequence ID" value="NZ_CABIWZ010000002.1"/>
</dbReference>
<evidence type="ECO:0000256" key="13">
    <source>
        <dbReference type="RuleBase" id="RU365022"/>
    </source>
</evidence>
<dbReference type="InterPro" id="IPR013343">
    <property type="entry name" value="CRISPR-assoc_prot_Cas4"/>
</dbReference>
<gene>
    <name evidence="15" type="ORF">ERS852385_00678</name>
</gene>
<keyword evidence="10 13" id="KW-0411">Iron-sulfur</keyword>
<comment type="similarity">
    <text evidence="2 13">Belongs to the CRISPR-associated exonuclease Cas4 family.</text>
</comment>
<keyword evidence="5 13" id="KW-0540">Nuclease</keyword>
<proteinExistence type="inferred from homology"/>
<reference evidence="15 16" key="1">
    <citation type="submission" date="2015-09" db="EMBL/GenBank/DDBJ databases">
        <authorList>
            <consortium name="Pathogen Informatics"/>
        </authorList>
    </citation>
    <scope>NUCLEOTIDE SEQUENCE [LARGE SCALE GENOMIC DNA]</scope>
    <source>
        <strain evidence="15 16">2789STDY5608828</strain>
    </source>
</reference>
<dbReference type="EC" id="3.1.12.1" evidence="3 13"/>
<dbReference type="GO" id="GO:0004527">
    <property type="term" value="F:exonuclease activity"/>
    <property type="evidence" value="ECO:0007669"/>
    <property type="project" value="UniProtKB-KW"/>
</dbReference>
<keyword evidence="16" id="KW-1185">Reference proteome</keyword>
<comment type="cofactor">
    <cofactor evidence="13">
        <name>iron-sulfur cluster</name>
        <dbReference type="ChEBI" id="CHEBI:30408"/>
    </cofactor>
</comment>
<evidence type="ECO:0000256" key="5">
    <source>
        <dbReference type="ARBA" id="ARBA00022722"/>
    </source>
</evidence>
<keyword evidence="9 13" id="KW-0408">Iron</keyword>
<evidence type="ECO:0000256" key="9">
    <source>
        <dbReference type="ARBA" id="ARBA00023004"/>
    </source>
</evidence>
<evidence type="ECO:0000313" key="16">
    <source>
        <dbReference type="Proteomes" id="UP000095546"/>
    </source>
</evidence>
<dbReference type="GO" id="GO:0046872">
    <property type="term" value="F:metal ion binding"/>
    <property type="evidence" value="ECO:0007669"/>
    <property type="project" value="UniProtKB-KW"/>
</dbReference>
<dbReference type="Gene3D" id="3.90.320.10">
    <property type="match status" value="1"/>
</dbReference>
<organism evidence="15 16">
    <name type="scientific">Mitsuokella jalaludinii</name>
    <dbReference type="NCBI Taxonomy" id="187979"/>
    <lineage>
        <taxon>Bacteria</taxon>
        <taxon>Bacillati</taxon>
        <taxon>Bacillota</taxon>
        <taxon>Negativicutes</taxon>
        <taxon>Selenomonadales</taxon>
        <taxon>Selenomonadaceae</taxon>
        <taxon>Mitsuokella</taxon>
    </lineage>
</organism>
<evidence type="ECO:0000256" key="8">
    <source>
        <dbReference type="ARBA" id="ARBA00022839"/>
    </source>
</evidence>
<keyword evidence="7 13" id="KW-0378">Hydrolase</keyword>
<dbReference type="GO" id="GO:0051536">
    <property type="term" value="F:iron-sulfur cluster binding"/>
    <property type="evidence" value="ECO:0007669"/>
    <property type="project" value="UniProtKB-KW"/>
</dbReference>
<keyword evidence="6 13" id="KW-0479">Metal-binding</keyword>
<dbReference type="GO" id="GO:0051607">
    <property type="term" value="P:defense response to virus"/>
    <property type="evidence" value="ECO:0007669"/>
    <property type="project" value="UniProtKB-KW"/>
</dbReference>
<evidence type="ECO:0000256" key="4">
    <source>
        <dbReference type="ARBA" id="ARBA00020049"/>
    </source>
</evidence>
<dbReference type="InterPro" id="IPR051827">
    <property type="entry name" value="Cas4_exonuclease"/>
</dbReference>
<sequence>MCTCDEFHEYKEEDYLQIAEIQHYQFCPRQWGLIYLEYQWAENVLTVEGTILHQKAHDPQIKEKRGKRIVVRSMRVSSPRLGVTGMCDVVEFIRDETGISIPKYQGKYRVLPVEYKRGRPKEGNEDIFQLTLEAMCLEDMLVTSIPEGCLYYGEIHHRTAVPLTRESRTQVKKVLQEIREFRNRKYTPRVKRRRGCKNCSMKNLCLPELPRTESAREYLARRLSE</sequence>
<dbReference type="OrthoDB" id="9781776at2"/>
<comment type="function">
    <text evidence="13">CRISPR (clustered regularly interspaced short palindromic repeat) is an adaptive immune system that provides protection against mobile genetic elements (viruses, transposable elements and conjugative plasmids). CRISPR clusters contain sequences complementary to antecedent mobile elements and target invading nucleic acids. CRISPR clusters are transcribed and processed into CRISPR RNA (crRNA).</text>
</comment>
<dbReference type="Pfam" id="PF01930">
    <property type="entry name" value="Cas_Cas4"/>
    <property type="match status" value="1"/>
</dbReference>
<accession>A0A173XN69</accession>
<dbReference type="STRING" id="187979.ERS852385_00678"/>
<dbReference type="NCBIfam" id="TIGR00372">
    <property type="entry name" value="cas4"/>
    <property type="match status" value="1"/>
</dbReference>
<evidence type="ECO:0000256" key="1">
    <source>
        <dbReference type="ARBA" id="ARBA00001966"/>
    </source>
</evidence>
<dbReference type="PANTHER" id="PTHR36531">
    <property type="entry name" value="CRISPR-ASSOCIATED EXONUCLEASE CAS4"/>
    <property type="match status" value="1"/>
</dbReference>
<dbReference type="EMBL" id="CYYU01000002">
    <property type="protein sequence ID" value="CUN52690.1"/>
    <property type="molecule type" value="Genomic_DNA"/>
</dbReference>
<evidence type="ECO:0000313" key="15">
    <source>
        <dbReference type="EMBL" id="CUN52690.1"/>
    </source>
</evidence>
<evidence type="ECO:0000256" key="7">
    <source>
        <dbReference type="ARBA" id="ARBA00022801"/>
    </source>
</evidence>
<feature type="domain" description="DUF83" evidence="14">
    <location>
        <begin position="18"/>
        <end position="206"/>
    </location>
</feature>
<evidence type="ECO:0000256" key="10">
    <source>
        <dbReference type="ARBA" id="ARBA00023014"/>
    </source>
</evidence>
<evidence type="ECO:0000256" key="2">
    <source>
        <dbReference type="ARBA" id="ARBA00009189"/>
    </source>
</evidence>
<evidence type="ECO:0000256" key="12">
    <source>
        <dbReference type="ARBA" id="ARBA00023211"/>
    </source>
</evidence>
<evidence type="ECO:0000256" key="3">
    <source>
        <dbReference type="ARBA" id="ARBA00012768"/>
    </source>
</evidence>
<dbReference type="InterPro" id="IPR022765">
    <property type="entry name" value="Dna2/Cas4_DUF83"/>
</dbReference>
<protein>
    <recommendedName>
        <fullName evidence="4 13">CRISPR-associated exonuclease Cas4</fullName>
        <ecNumber evidence="3 13">3.1.12.1</ecNumber>
    </recommendedName>
</protein>
<dbReference type="InterPro" id="IPR011604">
    <property type="entry name" value="PDDEXK-like_dom_sf"/>
</dbReference>
<evidence type="ECO:0000256" key="11">
    <source>
        <dbReference type="ARBA" id="ARBA00023118"/>
    </source>
</evidence>
<keyword evidence="11 13" id="KW-0051">Antiviral defense</keyword>
<keyword evidence="12 13" id="KW-0464">Manganese</keyword>
<dbReference type="Proteomes" id="UP000095546">
    <property type="component" value="Unassembled WGS sequence"/>
</dbReference>
<dbReference type="PANTHER" id="PTHR36531:SF6">
    <property type="entry name" value="DNA REPLICATION ATP-DEPENDENT HELICASE_NUCLEASE DNA2"/>
    <property type="match status" value="1"/>
</dbReference>
<evidence type="ECO:0000256" key="6">
    <source>
        <dbReference type="ARBA" id="ARBA00022723"/>
    </source>
</evidence>
<evidence type="ECO:0000259" key="14">
    <source>
        <dbReference type="Pfam" id="PF01930"/>
    </source>
</evidence>
<keyword evidence="8 13" id="KW-0269">Exonuclease</keyword>
<dbReference type="AlphaFoldDB" id="A0A173XN69"/>